<dbReference type="InParanoid" id="W5NG15"/>
<dbReference type="InterPro" id="IPR000626">
    <property type="entry name" value="Ubiquitin-like_dom"/>
</dbReference>
<dbReference type="Ensembl" id="ENSLOCT00000019606.1">
    <property type="protein sequence ID" value="ENSLOCP00000019574.1"/>
    <property type="gene ID" value="ENSLOCG00000015896.1"/>
</dbReference>
<dbReference type="GO" id="GO:0043014">
    <property type="term" value="F:alpha-tubulin binding"/>
    <property type="evidence" value="ECO:0000318"/>
    <property type="project" value="GO_Central"/>
</dbReference>
<dbReference type="SUPFAM" id="SSF54236">
    <property type="entry name" value="Ubiquitin-like"/>
    <property type="match status" value="1"/>
</dbReference>
<dbReference type="EMBL" id="AHAT01001606">
    <property type="status" value="NOT_ANNOTATED_CDS"/>
    <property type="molecule type" value="Genomic_DNA"/>
</dbReference>
<keyword evidence="5" id="KW-0597">Phosphoprotein</keyword>
<dbReference type="HOGENOM" id="CLU_017716_5_0_1"/>
<dbReference type="Pfam" id="PF14580">
    <property type="entry name" value="LRR_9"/>
    <property type="match status" value="1"/>
</dbReference>
<dbReference type="GO" id="GO:0005856">
    <property type="term" value="C:cytoskeleton"/>
    <property type="evidence" value="ECO:0007669"/>
    <property type="project" value="UniProtKB-SubCell"/>
</dbReference>
<dbReference type="PROSITE" id="PS50245">
    <property type="entry name" value="CAP_GLY_2"/>
    <property type="match status" value="1"/>
</dbReference>
<sequence length="536" mass="59542">MTVTDAQLSTMSEAGPGDAVGRRVSCDGERGTVRYVGKVPPTAGIWLGVEWDNPERGKHDGTHEGVQYFKCSHPTGGSFVRPRKASFGVDFLTALRQRYDMEMEQDSAEELKIANKPVELVGFETVCQKLSQLNSLEAVSLQGSEVAGAGPDNEIQQNTPNILSLDLSESLLASWDDVASITRQLIKLRELQLSYNRLHMPANPACLSHCFASLKVLVLNSTGITWSEVLVCAPMWPVLEKLCLSSNAITVLQKPVDVLQSLSLLDLSKNPLAGGDELQNIAHLPKLEKLILSNTGLSSIRFNDVGPGCKTSMFPSLKCLVVENNNISEWSFVNELEKLPNLQQLSCFNNPLMTAGKSPETVRQLIIAKVGGLQLLNKSKIQPVERRGAELDYRKMFGRVWLECGGDRDPERDRPSQAFAAEHPRFRTLIQKYGAPEEGELKQQQPFALKNQLLTITFVCPDVTEKKPIEKKLPDSMNIQKVKGLLFRLLKVPGAELRLSYTSSKMEGKEIEIDNDLKPLQFYSIEDGDRVLVRWS</sequence>
<dbReference type="FunCoup" id="W5NG15">
    <property type="interactions" value="1787"/>
</dbReference>
<evidence type="ECO:0000256" key="12">
    <source>
        <dbReference type="ARBA" id="ARBA00045331"/>
    </source>
</evidence>
<dbReference type="GO" id="GO:0007021">
    <property type="term" value="P:tubulin complex assembly"/>
    <property type="evidence" value="ECO:0000318"/>
    <property type="project" value="GO_Central"/>
</dbReference>
<dbReference type="Gene3D" id="3.10.20.90">
    <property type="entry name" value="Phosphatidylinositol 3-kinase Catalytic Subunit, Chain A, domain 1"/>
    <property type="match status" value="1"/>
</dbReference>
<keyword evidence="8" id="KW-0007">Acetylation</keyword>
<evidence type="ECO:0000256" key="14">
    <source>
        <dbReference type="SAM" id="MobiDB-lite"/>
    </source>
</evidence>
<dbReference type="Gene3D" id="2.30.30.190">
    <property type="entry name" value="CAP Gly-rich-like domain"/>
    <property type="match status" value="1"/>
</dbReference>
<dbReference type="OrthoDB" id="5273213at2759"/>
<dbReference type="GeneID" id="102698504"/>
<evidence type="ECO:0000256" key="6">
    <source>
        <dbReference type="ARBA" id="ARBA00022614"/>
    </source>
</evidence>
<dbReference type="FunFam" id="3.80.10.10:FF:000268">
    <property type="entry name" value="Tubulin-specific chaperone E"/>
    <property type="match status" value="1"/>
</dbReference>
<dbReference type="GO" id="GO:0005737">
    <property type="term" value="C:cytoplasm"/>
    <property type="evidence" value="ECO:0000318"/>
    <property type="project" value="GO_Central"/>
</dbReference>
<evidence type="ECO:0000259" key="15">
    <source>
        <dbReference type="PROSITE" id="PS50245"/>
    </source>
</evidence>
<dbReference type="FunFam" id="2.30.30.190:FF:000008">
    <property type="entry name" value="Tubulin-specific chaperone E"/>
    <property type="match status" value="1"/>
</dbReference>
<proteinExistence type="inferred from homology"/>
<dbReference type="InterPro" id="IPR029071">
    <property type="entry name" value="Ubiquitin-like_domsf"/>
</dbReference>
<dbReference type="Bgee" id="ENSLOCG00000015896">
    <property type="expression patterns" value="Expressed in brain and 13 other cell types or tissues"/>
</dbReference>
<dbReference type="InterPro" id="IPR032675">
    <property type="entry name" value="LRR_dom_sf"/>
</dbReference>
<evidence type="ECO:0000256" key="3">
    <source>
        <dbReference type="ARBA" id="ARBA00015004"/>
    </source>
</evidence>
<reference evidence="16" key="3">
    <citation type="submission" date="2025-09" db="UniProtKB">
        <authorList>
            <consortium name="Ensembl"/>
        </authorList>
    </citation>
    <scope>IDENTIFICATION</scope>
</reference>
<dbReference type="GeneTree" id="ENSGT00530000063405"/>
<dbReference type="GO" id="GO:0007023">
    <property type="term" value="P:post-chaperonin tubulin folding pathway"/>
    <property type="evidence" value="ECO:0000318"/>
    <property type="project" value="GO_Central"/>
</dbReference>
<dbReference type="Proteomes" id="UP000018468">
    <property type="component" value="Linkage group LG16"/>
</dbReference>
<dbReference type="eggNOG" id="KOG3207">
    <property type="taxonomic scope" value="Eukaryota"/>
</dbReference>
<dbReference type="AlphaFoldDB" id="W5NG15"/>
<organism evidence="16 17">
    <name type="scientific">Lepisosteus oculatus</name>
    <name type="common">Spotted gar</name>
    <dbReference type="NCBI Taxonomy" id="7918"/>
    <lineage>
        <taxon>Eukaryota</taxon>
        <taxon>Metazoa</taxon>
        <taxon>Chordata</taxon>
        <taxon>Craniata</taxon>
        <taxon>Vertebrata</taxon>
        <taxon>Euteleostomi</taxon>
        <taxon>Actinopterygii</taxon>
        <taxon>Neopterygii</taxon>
        <taxon>Holostei</taxon>
        <taxon>Semionotiformes</taxon>
        <taxon>Lepisosteidae</taxon>
        <taxon>Lepisosteus</taxon>
    </lineage>
</organism>
<evidence type="ECO:0000256" key="1">
    <source>
        <dbReference type="ARBA" id="ARBA00004245"/>
    </source>
</evidence>
<dbReference type="STRING" id="7918.ENSLOCP00000019574"/>
<dbReference type="KEGG" id="loc:102698504"/>
<dbReference type="FunFam" id="3.80.10.10:FF:001017">
    <property type="entry name" value="Tubulin-specific chaperone E"/>
    <property type="match status" value="1"/>
</dbReference>
<evidence type="ECO:0000256" key="9">
    <source>
        <dbReference type="ARBA" id="ARBA00023186"/>
    </source>
</evidence>
<keyword evidence="7" id="KW-0677">Repeat</keyword>
<dbReference type="FunFam" id="3.10.20.90:FF:000173">
    <property type="entry name" value="Tubulin-specific chaperone E"/>
    <property type="match status" value="1"/>
</dbReference>
<name>W5NG15_LEPOC</name>
<dbReference type="GO" id="GO:0000226">
    <property type="term" value="P:microtubule cytoskeleton organization"/>
    <property type="evidence" value="ECO:0000318"/>
    <property type="project" value="GO_Central"/>
</dbReference>
<dbReference type="InterPro" id="IPR044079">
    <property type="entry name" value="Ubl_TBCE"/>
</dbReference>
<dbReference type="CTD" id="6905"/>
<keyword evidence="17" id="KW-1185">Reference proteome</keyword>
<dbReference type="PANTHER" id="PTHR18849">
    <property type="entry name" value="LEUCINE RICH REPEAT PROTEIN"/>
    <property type="match status" value="1"/>
</dbReference>
<feature type="domain" description="CAP-Gly" evidence="15">
    <location>
        <begin position="37"/>
        <end position="81"/>
    </location>
</feature>
<evidence type="ECO:0000256" key="2">
    <source>
        <dbReference type="ARBA" id="ARBA00006286"/>
    </source>
</evidence>
<evidence type="ECO:0000256" key="5">
    <source>
        <dbReference type="ARBA" id="ARBA00022553"/>
    </source>
</evidence>
<dbReference type="SUPFAM" id="SSF74924">
    <property type="entry name" value="Cap-Gly domain"/>
    <property type="match status" value="1"/>
</dbReference>
<evidence type="ECO:0000256" key="7">
    <source>
        <dbReference type="ARBA" id="ARBA00022737"/>
    </source>
</evidence>
<dbReference type="PANTHER" id="PTHR18849:SF0">
    <property type="entry name" value="CILIA- AND FLAGELLA-ASSOCIATED PROTEIN 410-RELATED"/>
    <property type="match status" value="1"/>
</dbReference>
<dbReference type="Pfam" id="PF14560">
    <property type="entry name" value="Ubiquitin_2"/>
    <property type="match status" value="1"/>
</dbReference>
<comment type="subcellular location">
    <subcellularLocation>
        <location evidence="1">Cytoplasm</location>
        <location evidence="1">Cytoskeleton</location>
    </subcellularLocation>
</comment>
<keyword evidence="4" id="KW-0963">Cytoplasm</keyword>
<dbReference type="InterPro" id="IPR000938">
    <property type="entry name" value="CAP-Gly_domain"/>
</dbReference>
<reference evidence="16" key="2">
    <citation type="submission" date="2025-08" db="UniProtKB">
        <authorList>
            <consortium name="Ensembl"/>
        </authorList>
    </citation>
    <scope>IDENTIFICATION</scope>
</reference>
<evidence type="ECO:0000256" key="13">
    <source>
        <dbReference type="ARBA" id="ARBA00046578"/>
    </source>
</evidence>
<dbReference type="OMA" id="SEESHMF"/>
<feature type="compositionally biased region" description="Polar residues" evidence="14">
    <location>
        <begin position="1"/>
        <end position="12"/>
    </location>
</feature>
<dbReference type="SMART" id="SM01052">
    <property type="entry name" value="CAP_GLY"/>
    <property type="match status" value="1"/>
</dbReference>
<feature type="region of interest" description="Disordered" evidence="14">
    <location>
        <begin position="1"/>
        <end position="22"/>
    </location>
</feature>
<reference evidence="17" key="1">
    <citation type="submission" date="2011-12" db="EMBL/GenBank/DDBJ databases">
        <title>The Draft Genome of Lepisosteus oculatus.</title>
        <authorList>
            <consortium name="The Broad Institute Genome Assembly &amp; Analysis Group"/>
            <consortium name="Computational R&amp;D Group"/>
            <consortium name="and Sequencing Platform"/>
            <person name="Di Palma F."/>
            <person name="Alfoldi J."/>
            <person name="Johnson J."/>
            <person name="Berlin A."/>
            <person name="Gnerre S."/>
            <person name="Jaffe D."/>
            <person name="MacCallum I."/>
            <person name="Young S."/>
            <person name="Walker B.J."/>
            <person name="Lander E.S."/>
            <person name="Lindblad-Toh K."/>
        </authorList>
    </citation>
    <scope>NUCLEOTIDE SEQUENCE [LARGE SCALE GENOMIC DNA]</scope>
</reference>
<dbReference type="Gene3D" id="3.80.10.10">
    <property type="entry name" value="Ribonuclease Inhibitor"/>
    <property type="match status" value="2"/>
</dbReference>
<dbReference type="InterPro" id="IPR036859">
    <property type="entry name" value="CAP-Gly_dom_sf"/>
</dbReference>
<protein>
    <recommendedName>
        <fullName evidence="3">Tubulin-specific chaperone E</fullName>
    </recommendedName>
    <alternativeName>
        <fullName evidence="11">Tubulin-folding cofactor E</fullName>
    </alternativeName>
</protein>
<keyword evidence="6" id="KW-0433">Leucine-rich repeat</keyword>
<evidence type="ECO:0000313" key="17">
    <source>
        <dbReference type="Proteomes" id="UP000018468"/>
    </source>
</evidence>
<accession>W5NG15</accession>
<evidence type="ECO:0000313" key="16">
    <source>
        <dbReference type="Ensembl" id="ENSLOCP00000019574.1"/>
    </source>
</evidence>
<dbReference type="PROSITE" id="PS00845">
    <property type="entry name" value="CAP_GLY_1"/>
    <property type="match status" value="1"/>
</dbReference>
<dbReference type="Pfam" id="PF01302">
    <property type="entry name" value="CAP_GLY"/>
    <property type="match status" value="1"/>
</dbReference>
<keyword evidence="9" id="KW-0143">Chaperone</keyword>
<comment type="similarity">
    <text evidence="2">Belongs to the TBCE family.</text>
</comment>
<keyword evidence="10" id="KW-0206">Cytoskeleton</keyword>
<comment type="function">
    <text evidence="12">Tubulin-folding protein; involved in the second step of the tubulin folding pathway and in the regulation of tubulin heterodimer dissociation. Required for correct organization of microtubule cytoskeleton and mitotic splindle, and maintenance of the neuronal microtubule network.</text>
</comment>
<dbReference type="CDD" id="cd17044">
    <property type="entry name" value="Ubl_TBCE"/>
    <property type="match status" value="1"/>
</dbReference>
<evidence type="ECO:0000256" key="4">
    <source>
        <dbReference type="ARBA" id="ARBA00022490"/>
    </source>
</evidence>
<comment type="subunit">
    <text evidence="13">Supercomplex made of cofactors A to E. Cofactors A and D function by capturing and stabilizing tubulin in a quasi-native conformation. Cofactor E binds to the cofactor D-tubulin complex; interaction with cofactor C then causes the release of tubulin polypeptides that are committed to the native state. Cofactors B and E can form a heterodimer which binds to alpha-tubulin and enhances their ability to dissociate tubulin heterodimers. Interacts with TBCD.</text>
</comment>
<evidence type="ECO:0000256" key="10">
    <source>
        <dbReference type="ARBA" id="ARBA00023212"/>
    </source>
</evidence>
<evidence type="ECO:0000256" key="11">
    <source>
        <dbReference type="ARBA" id="ARBA00030180"/>
    </source>
</evidence>
<evidence type="ECO:0000256" key="8">
    <source>
        <dbReference type="ARBA" id="ARBA00022990"/>
    </source>
</evidence>
<dbReference type="SUPFAM" id="SSF52047">
    <property type="entry name" value="RNI-like"/>
    <property type="match status" value="1"/>
</dbReference>